<dbReference type="InterPro" id="IPR027417">
    <property type="entry name" value="P-loop_NTPase"/>
</dbReference>
<protein>
    <recommendedName>
        <fullName evidence="7">AAA+ ATPase domain-containing protein</fullName>
    </recommendedName>
</protein>
<dbReference type="Gene3D" id="3.40.50.300">
    <property type="entry name" value="P-loop containing nucleotide triphosphate hydrolases"/>
    <property type="match status" value="1"/>
</dbReference>
<dbReference type="EMBL" id="OZ020108">
    <property type="protein sequence ID" value="CAK9260002.1"/>
    <property type="molecule type" value="Genomic_DNA"/>
</dbReference>
<feature type="region of interest" description="Disordered" evidence="1">
    <location>
        <begin position="781"/>
        <end position="801"/>
    </location>
</feature>
<evidence type="ECO:0000313" key="5">
    <source>
        <dbReference type="EMBL" id="CAK9260002.1"/>
    </source>
</evidence>
<evidence type="ECO:0008006" key="7">
    <source>
        <dbReference type="Google" id="ProtNLM"/>
    </source>
</evidence>
<dbReference type="CDD" id="cd19481">
    <property type="entry name" value="RecA-like_protease"/>
    <property type="match status" value="1"/>
</dbReference>
<keyword evidence="2" id="KW-0732">Signal</keyword>
<feature type="domain" description="ATPase AAA-type core" evidence="3">
    <location>
        <begin position="561"/>
        <end position="678"/>
    </location>
</feature>
<accession>A0ABP0VZR0</accession>
<feature type="chain" id="PRO_5045313656" description="AAA+ ATPase domain-containing protein" evidence="2">
    <location>
        <begin position="19"/>
        <end position="801"/>
    </location>
</feature>
<feature type="signal peptide" evidence="2">
    <location>
        <begin position="1"/>
        <end position="18"/>
    </location>
</feature>
<name>A0ABP0VZR0_9BRYO</name>
<dbReference type="Proteomes" id="UP001497444">
    <property type="component" value="Chromosome 13"/>
</dbReference>
<sequence length="801" mass="91712">MGPFVVPGLLLVVVAGSAFKLIARKGTGEKLEESKPEAQVSQSKPKHKSQSESKHKSDSKFESNHKLKSSKDADEEDWECKLKSKAVDEEDREWPIFDEWFSYETRSTQRKRRIAQVDEDLNPENPFEVVYVKQEENWPAEMSVTLFSTHLVDILSKCLLRARALHLLEQNEGKFCGPHKKDLRESQRLADKTNPRISGNKLFLAMNTIRNYKVEEESDSAAAAAAVVAAAKLHFRHFLRFLEKEFKDTQKQYARMKQEGTTSWLMLWAFLPPGEKVCYHCQISGELCYGIVHGCDYNRDQRVLKVVLQVMDYNGQSYRACTVSSRIPKFEDERSFNSLNVCPMSFVQQRKQMEDAFLANGKRFFELSVKQNNCFMRFEGPLLRYETETGFMQLIMRFEGPLLRYETETGFMQLIKHKADGRVMIDLWSFVKMNPGYQMGNASPPNSRYHKSGLQTNNYNCKLPDDESLRLAPAIVYGFSFSLKKWGCFPIIGFSEISFDDHAFDRHLVMSNEVQKKMMLGLVSQHLHDPSQPKDERNNNVANVIPAIDPISNKGEGCIFLCYGPPGTGKTLTAESVAEKLHRPLWSISASELTLEVERMEENFTKILDIASSWRAVLLLDEADVYLEKRTSTGNPKRNAMTGVFLRLLEYYKGVLFLTTNLVTTFDDAFCSRISMFVRYHRLTRLDRAKVWETLLSRVGLMDINLDMFAAHELNGREIRNSIRIAHTWATNCNESLTSKHILEVVKMLEEFRSDLQDAVLDESQNDHLFSSALATLQQQHQPTLLSSENATSNGAMSSKP</sequence>
<evidence type="ECO:0000259" key="4">
    <source>
        <dbReference type="Pfam" id="PF22942"/>
    </source>
</evidence>
<dbReference type="Pfam" id="PF00004">
    <property type="entry name" value="AAA"/>
    <property type="match status" value="1"/>
</dbReference>
<evidence type="ECO:0000256" key="2">
    <source>
        <dbReference type="SAM" id="SignalP"/>
    </source>
</evidence>
<dbReference type="Pfam" id="PF22942">
    <property type="entry name" value="DUF7025"/>
    <property type="match status" value="1"/>
</dbReference>
<dbReference type="PANTHER" id="PTHR46411:SF3">
    <property type="entry name" value="AAA+ ATPASE DOMAIN-CONTAINING PROTEIN"/>
    <property type="match status" value="1"/>
</dbReference>
<evidence type="ECO:0000256" key="1">
    <source>
        <dbReference type="SAM" id="MobiDB-lite"/>
    </source>
</evidence>
<dbReference type="InterPro" id="IPR054289">
    <property type="entry name" value="DUF7025"/>
</dbReference>
<reference evidence="5" key="1">
    <citation type="submission" date="2024-02" db="EMBL/GenBank/DDBJ databases">
        <authorList>
            <consortium name="ELIXIR-Norway"/>
            <consortium name="Elixir Norway"/>
        </authorList>
    </citation>
    <scope>NUCLEOTIDE SEQUENCE</scope>
</reference>
<dbReference type="SUPFAM" id="SSF52540">
    <property type="entry name" value="P-loop containing nucleoside triphosphate hydrolases"/>
    <property type="match status" value="1"/>
</dbReference>
<feature type="compositionally biased region" description="Basic and acidic residues" evidence="1">
    <location>
        <begin position="49"/>
        <end position="72"/>
    </location>
</feature>
<dbReference type="PANTHER" id="PTHR46411">
    <property type="entry name" value="FAMILY ATPASE, PUTATIVE-RELATED"/>
    <property type="match status" value="1"/>
</dbReference>
<gene>
    <name evidence="5" type="ORF">CSSPJE1EN1_LOCUS5480</name>
</gene>
<proteinExistence type="predicted"/>
<dbReference type="InterPro" id="IPR003959">
    <property type="entry name" value="ATPase_AAA_core"/>
</dbReference>
<evidence type="ECO:0000259" key="3">
    <source>
        <dbReference type="Pfam" id="PF00004"/>
    </source>
</evidence>
<feature type="compositionally biased region" description="Basic and acidic residues" evidence="1">
    <location>
        <begin position="26"/>
        <end position="36"/>
    </location>
</feature>
<feature type="region of interest" description="Disordered" evidence="1">
    <location>
        <begin position="26"/>
        <end position="72"/>
    </location>
</feature>
<keyword evidence="6" id="KW-1185">Reference proteome</keyword>
<organism evidence="5 6">
    <name type="scientific">Sphagnum jensenii</name>
    <dbReference type="NCBI Taxonomy" id="128206"/>
    <lineage>
        <taxon>Eukaryota</taxon>
        <taxon>Viridiplantae</taxon>
        <taxon>Streptophyta</taxon>
        <taxon>Embryophyta</taxon>
        <taxon>Bryophyta</taxon>
        <taxon>Sphagnophytina</taxon>
        <taxon>Sphagnopsida</taxon>
        <taxon>Sphagnales</taxon>
        <taxon>Sphagnaceae</taxon>
        <taxon>Sphagnum</taxon>
    </lineage>
</organism>
<evidence type="ECO:0000313" key="6">
    <source>
        <dbReference type="Proteomes" id="UP001497444"/>
    </source>
</evidence>
<feature type="domain" description="DUF7025" evidence="4">
    <location>
        <begin position="253"/>
        <end position="347"/>
    </location>
</feature>